<keyword evidence="3" id="KW-1185">Reference proteome</keyword>
<sequence length="544" mass="60944">MSIAPTRMIERTKRRHPAAEREACVVEVHEHSPPTLFHSGEQFRLERLPVGSRIVYPPPPLKGLIDVDAAICAALDSPLGMDPLDALLRPGMKLTIAFDDISLPLPPMKTPDIRGRIIEHVLERAYRAGVEDIHMIAALALHRRMTAAELKRAVGARVFDEFYPDRLYNHDAEDPDGIVSLGETRHGEMVELSKRAAESDLLVYVNINIVSMDGGHKSVAVGLGTYNSVKAHHNVHTMRHSKSFMDPAKSEMHHSTARQGDIVEAAVPIFHIETSLNNDMFDGPLGFLAKPEARWTAREQTTFAGLKRTTDRMNPKLRRALFHKSTAPYAITGVQAGAVGPVHEVTLEHVAAQQAVAVRGQADIVTAGLPYVGPYNVDSILNPILVMCMGLGYFFNLYQGVPLVREGGVMIFTHPVTREFHPVHHPSYVDFYEEVLATTTDPIEIERRFEKSYAEDEWYRHLYRTSHAYHGVHPFYMWYWGAHGLQHLGDVIFVGGDAEACRRLGFRRADTMRDALEMAEQVVGRDPSLTHFHCPPLFYAQVEA</sequence>
<dbReference type="GO" id="GO:0050043">
    <property type="term" value="F:lactate racemase activity"/>
    <property type="evidence" value="ECO:0007669"/>
    <property type="project" value="InterPro"/>
</dbReference>
<dbReference type="Pfam" id="PF09861">
    <property type="entry name" value="Lar_N"/>
    <property type="match status" value="1"/>
</dbReference>
<dbReference type="AlphaFoldDB" id="A0A660LE92"/>
<dbReference type="Proteomes" id="UP000278962">
    <property type="component" value="Unassembled WGS sequence"/>
</dbReference>
<reference evidence="2 3" key="1">
    <citation type="submission" date="2018-10" db="EMBL/GenBank/DDBJ databases">
        <title>Genomic Encyclopedia of Archaeal and Bacterial Type Strains, Phase II (KMG-II): from individual species to whole genera.</title>
        <authorList>
            <person name="Goeker M."/>
        </authorList>
    </citation>
    <scope>NUCLEOTIDE SEQUENCE [LARGE SCALE GENOMIC DNA]</scope>
    <source>
        <strain evidence="2 3">DSM 14954</strain>
    </source>
</reference>
<dbReference type="Gene3D" id="3.40.50.11440">
    <property type="match status" value="1"/>
</dbReference>
<proteinExistence type="predicted"/>
<comment type="caution">
    <text evidence="2">The sequence shown here is derived from an EMBL/GenBank/DDBJ whole genome shotgun (WGS) entry which is preliminary data.</text>
</comment>
<accession>A0A660LE92</accession>
<evidence type="ECO:0000313" key="3">
    <source>
        <dbReference type="Proteomes" id="UP000278962"/>
    </source>
</evidence>
<feature type="domain" description="LarA-like N-terminal" evidence="1">
    <location>
        <begin position="56"/>
        <end position="244"/>
    </location>
</feature>
<dbReference type="Gene3D" id="3.90.226.30">
    <property type="match status" value="1"/>
</dbReference>
<dbReference type="PANTHER" id="PTHR33171:SF17">
    <property type="entry name" value="LARA-LIKE N-TERMINAL DOMAIN-CONTAINING PROTEIN"/>
    <property type="match status" value="1"/>
</dbReference>
<name>A0A660LE92_9ACTN</name>
<evidence type="ECO:0000313" key="2">
    <source>
        <dbReference type="EMBL" id="RKQ93418.1"/>
    </source>
</evidence>
<dbReference type="EMBL" id="RBIL01000001">
    <property type="protein sequence ID" value="RKQ93418.1"/>
    <property type="molecule type" value="Genomic_DNA"/>
</dbReference>
<dbReference type="InterPro" id="IPR043166">
    <property type="entry name" value="LarA-like_C"/>
</dbReference>
<organism evidence="2 3">
    <name type="scientific">Solirubrobacter pauli</name>
    <dbReference type="NCBI Taxonomy" id="166793"/>
    <lineage>
        <taxon>Bacteria</taxon>
        <taxon>Bacillati</taxon>
        <taxon>Actinomycetota</taxon>
        <taxon>Thermoleophilia</taxon>
        <taxon>Solirubrobacterales</taxon>
        <taxon>Solirubrobacteraceae</taxon>
        <taxon>Solirubrobacter</taxon>
    </lineage>
</organism>
<dbReference type="PANTHER" id="PTHR33171">
    <property type="entry name" value="LAR_N DOMAIN-CONTAINING PROTEIN"/>
    <property type="match status" value="1"/>
</dbReference>
<gene>
    <name evidence="2" type="ORF">C8N24_3285</name>
</gene>
<evidence type="ECO:0000259" key="1">
    <source>
        <dbReference type="Pfam" id="PF09861"/>
    </source>
</evidence>
<dbReference type="InterPro" id="IPR048068">
    <property type="entry name" value="LarA-like"/>
</dbReference>
<dbReference type="InterPro" id="IPR018657">
    <property type="entry name" value="LarA-like_N"/>
</dbReference>
<protein>
    <submittedName>
        <fullName evidence="2">Uncharacterized protein DUF2088</fullName>
    </submittedName>
</protein>